<organism evidence="5 6">
    <name type="scientific">Platanthera zijinensis</name>
    <dbReference type="NCBI Taxonomy" id="2320716"/>
    <lineage>
        <taxon>Eukaryota</taxon>
        <taxon>Viridiplantae</taxon>
        <taxon>Streptophyta</taxon>
        <taxon>Embryophyta</taxon>
        <taxon>Tracheophyta</taxon>
        <taxon>Spermatophyta</taxon>
        <taxon>Magnoliopsida</taxon>
        <taxon>Liliopsida</taxon>
        <taxon>Asparagales</taxon>
        <taxon>Orchidaceae</taxon>
        <taxon>Orchidoideae</taxon>
        <taxon>Orchideae</taxon>
        <taxon>Orchidinae</taxon>
        <taxon>Platanthera</taxon>
    </lineage>
</organism>
<keyword evidence="4" id="KW-1133">Transmembrane helix</keyword>
<evidence type="ECO:0000313" key="6">
    <source>
        <dbReference type="Proteomes" id="UP001418222"/>
    </source>
</evidence>
<feature type="transmembrane region" description="Helical" evidence="4">
    <location>
        <begin position="125"/>
        <end position="145"/>
    </location>
</feature>
<name>A0AAP0AVA4_9ASPA</name>
<evidence type="ECO:0000256" key="2">
    <source>
        <dbReference type="ARBA" id="ARBA00023136"/>
    </source>
</evidence>
<evidence type="ECO:0000256" key="3">
    <source>
        <dbReference type="SAM" id="MobiDB-lite"/>
    </source>
</evidence>
<dbReference type="EMBL" id="JBBWWQ010000020">
    <property type="protein sequence ID" value="KAK8916323.1"/>
    <property type="molecule type" value="Genomic_DNA"/>
</dbReference>
<gene>
    <name evidence="5" type="ORF">KSP39_PZI022694</name>
</gene>
<accession>A0AAP0AVA4</accession>
<dbReference type="Proteomes" id="UP001418222">
    <property type="component" value="Unassembled WGS sequence"/>
</dbReference>
<evidence type="ECO:0000256" key="4">
    <source>
        <dbReference type="SAM" id="Phobius"/>
    </source>
</evidence>
<feature type="compositionally biased region" description="Polar residues" evidence="3">
    <location>
        <begin position="8"/>
        <end position="17"/>
    </location>
</feature>
<sequence>MHVKTDSDLTSLANSTPPRSPRRPAYYVMSPSNMEGEKLSIAGLSPAISPAHPHYHHHPTHHRYASSPIHHSRESSTTRFSASIKNGYWRKMPQEMHGGAGDKAYDGEEDEYGEDERWGLRCYGAMFFAGFALLFSLFSLILWGASKAYEPKISVKSVVFERYNIQAGVDFAGVPTKLISVNSTVRFLFRNPATFFGVHVSSTPFQLYYYDLVIAAGHMKEFYAPRKYERVVTTAVLGKEIPVYGGGASLTSRNNGGPPAVIPFKLAFVVRADANVLGLLVRSRFHRTVRCSVHLSELLLGRPADLRRACEYE</sequence>
<keyword evidence="6" id="KW-1185">Reference proteome</keyword>
<comment type="caution">
    <text evidence="5">The sequence shown here is derived from an EMBL/GenBank/DDBJ whole genome shotgun (WGS) entry which is preliminary data.</text>
</comment>
<feature type="region of interest" description="Disordered" evidence="3">
    <location>
        <begin position="1"/>
        <end position="25"/>
    </location>
</feature>
<evidence type="ECO:0008006" key="7">
    <source>
        <dbReference type="Google" id="ProtNLM"/>
    </source>
</evidence>
<dbReference type="PANTHER" id="PTHR31234:SF2">
    <property type="entry name" value="OS05G0199100 PROTEIN"/>
    <property type="match status" value="1"/>
</dbReference>
<feature type="compositionally biased region" description="Basic residues" evidence="3">
    <location>
        <begin position="53"/>
        <end position="64"/>
    </location>
</feature>
<dbReference type="InterPro" id="IPR044839">
    <property type="entry name" value="NDR1-like"/>
</dbReference>
<proteinExistence type="predicted"/>
<dbReference type="AlphaFoldDB" id="A0AAP0AVA4"/>
<reference evidence="5 6" key="1">
    <citation type="journal article" date="2022" name="Nat. Plants">
        <title>Genomes of leafy and leafless Platanthera orchids illuminate the evolution of mycoheterotrophy.</title>
        <authorList>
            <person name="Li M.H."/>
            <person name="Liu K.W."/>
            <person name="Li Z."/>
            <person name="Lu H.C."/>
            <person name="Ye Q.L."/>
            <person name="Zhang D."/>
            <person name="Wang J.Y."/>
            <person name="Li Y.F."/>
            <person name="Zhong Z.M."/>
            <person name="Liu X."/>
            <person name="Yu X."/>
            <person name="Liu D.K."/>
            <person name="Tu X.D."/>
            <person name="Liu B."/>
            <person name="Hao Y."/>
            <person name="Liao X.Y."/>
            <person name="Jiang Y.T."/>
            <person name="Sun W.H."/>
            <person name="Chen J."/>
            <person name="Chen Y.Q."/>
            <person name="Ai Y."/>
            <person name="Zhai J.W."/>
            <person name="Wu S.S."/>
            <person name="Zhou Z."/>
            <person name="Hsiao Y.Y."/>
            <person name="Wu W.L."/>
            <person name="Chen Y.Y."/>
            <person name="Lin Y.F."/>
            <person name="Hsu J.L."/>
            <person name="Li C.Y."/>
            <person name="Wang Z.W."/>
            <person name="Zhao X."/>
            <person name="Zhong W.Y."/>
            <person name="Ma X.K."/>
            <person name="Ma L."/>
            <person name="Huang J."/>
            <person name="Chen G.Z."/>
            <person name="Huang M.Z."/>
            <person name="Huang L."/>
            <person name="Peng D.H."/>
            <person name="Luo Y.B."/>
            <person name="Zou S.Q."/>
            <person name="Chen S.P."/>
            <person name="Lan S."/>
            <person name="Tsai W.C."/>
            <person name="Van de Peer Y."/>
            <person name="Liu Z.J."/>
        </authorList>
    </citation>
    <scope>NUCLEOTIDE SEQUENCE [LARGE SCALE GENOMIC DNA]</scope>
    <source>
        <strain evidence="5">Lor287</strain>
    </source>
</reference>
<evidence type="ECO:0000313" key="5">
    <source>
        <dbReference type="EMBL" id="KAK8916323.1"/>
    </source>
</evidence>
<dbReference type="PANTHER" id="PTHR31234">
    <property type="entry name" value="LATE EMBRYOGENESIS ABUNDANT (LEA) HYDROXYPROLINE-RICH GLYCOPROTEIN FAMILY"/>
    <property type="match status" value="1"/>
</dbReference>
<comment type="subcellular location">
    <subcellularLocation>
        <location evidence="1">Membrane</location>
    </subcellularLocation>
</comment>
<keyword evidence="2 4" id="KW-0472">Membrane</keyword>
<dbReference type="GO" id="GO:0098542">
    <property type="term" value="P:defense response to other organism"/>
    <property type="evidence" value="ECO:0007669"/>
    <property type="project" value="InterPro"/>
</dbReference>
<evidence type="ECO:0000256" key="1">
    <source>
        <dbReference type="ARBA" id="ARBA00004370"/>
    </source>
</evidence>
<feature type="region of interest" description="Disordered" evidence="3">
    <location>
        <begin position="52"/>
        <end position="75"/>
    </location>
</feature>
<keyword evidence="4" id="KW-0812">Transmembrane</keyword>
<dbReference type="GO" id="GO:0005886">
    <property type="term" value="C:plasma membrane"/>
    <property type="evidence" value="ECO:0007669"/>
    <property type="project" value="TreeGrafter"/>
</dbReference>
<protein>
    <recommendedName>
        <fullName evidence="7">Late embryogenesis abundant protein LEA-2 subgroup domain-containing protein</fullName>
    </recommendedName>
</protein>